<evidence type="ECO:0000313" key="1">
    <source>
        <dbReference type="EMBL" id="ELZ39733.1"/>
    </source>
</evidence>
<keyword evidence="2" id="KW-1185">Reference proteome</keyword>
<reference evidence="1 2" key="1">
    <citation type="journal article" date="2014" name="PLoS Genet.">
        <title>Phylogenetically driven sequencing of extremely halophilic archaea reveals strategies for static and dynamic osmo-response.</title>
        <authorList>
            <person name="Becker E.A."/>
            <person name="Seitzer P.M."/>
            <person name="Tritt A."/>
            <person name="Larsen D."/>
            <person name="Krusor M."/>
            <person name="Yao A.I."/>
            <person name="Wu D."/>
            <person name="Madern D."/>
            <person name="Eisen J.A."/>
            <person name="Darling A.E."/>
            <person name="Facciotti M.T."/>
        </authorList>
    </citation>
    <scope>NUCLEOTIDE SEQUENCE [LARGE SCALE GENOMIC DNA]</scope>
    <source>
        <strain evidence="1 2">DSM 19288</strain>
    </source>
</reference>
<dbReference type="STRING" id="1227465.C463_16661"/>
<proteinExistence type="predicted"/>
<accession>M0DY48</accession>
<dbReference type="AlphaFoldDB" id="M0DY48"/>
<organism evidence="1 2">
    <name type="scientific">Halorubrum californiense DSM 19288</name>
    <dbReference type="NCBI Taxonomy" id="1227465"/>
    <lineage>
        <taxon>Archaea</taxon>
        <taxon>Methanobacteriati</taxon>
        <taxon>Methanobacteriota</taxon>
        <taxon>Stenosarchaea group</taxon>
        <taxon>Halobacteria</taxon>
        <taxon>Halobacteriales</taxon>
        <taxon>Haloferacaceae</taxon>
        <taxon>Halorubrum</taxon>
    </lineage>
</organism>
<evidence type="ECO:0000313" key="2">
    <source>
        <dbReference type="Proteomes" id="UP000011586"/>
    </source>
</evidence>
<name>M0DY48_9EURY</name>
<dbReference type="PATRIC" id="fig|1227465.4.peg.3221"/>
<comment type="caution">
    <text evidence="1">The sequence shown here is derived from an EMBL/GenBank/DDBJ whole genome shotgun (WGS) entry which is preliminary data.</text>
</comment>
<sequence length="86" mass="10179">MMTSPPELFESFLASERAQTHYNERNAERDEVRREELFPLLNRFLDGDVTLEEFKPRNDGLNKQYPYWGFDGFNGQMHFNGCVESL</sequence>
<dbReference type="Proteomes" id="UP000011586">
    <property type="component" value="Unassembled WGS sequence"/>
</dbReference>
<dbReference type="EMBL" id="AOJK01000075">
    <property type="protein sequence ID" value="ELZ39733.1"/>
    <property type="molecule type" value="Genomic_DNA"/>
</dbReference>
<protein>
    <submittedName>
        <fullName evidence="1">Uncharacterized protein</fullName>
    </submittedName>
</protein>
<gene>
    <name evidence="1" type="ORF">C463_16661</name>
</gene>